<dbReference type="InterPro" id="IPR036291">
    <property type="entry name" value="NAD(P)-bd_dom_sf"/>
</dbReference>
<dbReference type="AlphaFoldDB" id="A0A5M3XWF7"/>
<dbReference type="GO" id="GO:0051287">
    <property type="term" value="F:NAD binding"/>
    <property type="evidence" value="ECO:0007669"/>
    <property type="project" value="InterPro"/>
</dbReference>
<evidence type="ECO:0000313" key="4">
    <source>
        <dbReference type="EMBL" id="GES23891.1"/>
    </source>
</evidence>
<dbReference type="EMBL" id="BLAF01000046">
    <property type="protein sequence ID" value="GES23891.1"/>
    <property type="molecule type" value="Genomic_DNA"/>
</dbReference>
<dbReference type="InterPro" id="IPR029753">
    <property type="entry name" value="D-isomer_DH_CS"/>
</dbReference>
<dbReference type="Gene3D" id="3.40.50.720">
    <property type="entry name" value="NAD(P)-binding Rossmann-like Domain"/>
    <property type="match status" value="2"/>
</dbReference>
<evidence type="ECO:0000256" key="1">
    <source>
        <dbReference type="ARBA" id="ARBA00023002"/>
    </source>
</evidence>
<dbReference type="PROSITE" id="PS00671">
    <property type="entry name" value="D_2_HYDROXYACID_DH_3"/>
    <property type="match status" value="1"/>
</dbReference>
<organism evidence="4 5">
    <name type="scientific">Acrocarpospora pleiomorpha</name>
    <dbReference type="NCBI Taxonomy" id="90975"/>
    <lineage>
        <taxon>Bacteria</taxon>
        <taxon>Bacillati</taxon>
        <taxon>Actinomycetota</taxon>
        <taxon>Actinomycetes</taxon>
        <taxon>Streptosporangiales</taxon>
        <taxon>Streptosporangiaceae</taxon>
        <taxon>Acrocarpospora</taxon>
    </lineage>
</organism>
<dbReference type="RefSeq" id="WP_155348757.1">
    <property type="nucleotide sequence ID" value="NZ_BAAAHM010000016.1"/>
</dbReference>
<comment type="caution">
    <text evidence="4">The sequence shown here is derived from an EMBL/GenBank/DDBJ whole genome shotgun (WGS) entry which is preliminary data.</text>
</comment>
<dbReference type="SUPFAM" id="SSF51735">
    <property type="entry name" value="NAD(P)-binding Rossmann-fold domains"/>
    <property type="match status" value="1"/>
</dbReference>
<dbReference type="OrthoDB" id="4324715at2"/>
<proteinExistence type="predicted"/>
<accession>A0A5M3XWF7</accession>
<keyword evidence="1" id="KW-0560">Oxidoreductase</keyword>
<keyword evidence="2" id="KW-0520">NAD</keyword>
<name>A0A5M3XWF7_9ACTN</name>
<evidence type="ECO:0000313" key="5">
    <source>
        <dbReference type="Proteomes" id="UP000377595"/>
    </source>
</evidence>
<dbReference type="PANTHER" id="PTHR10996:SF178">
    <property type="entry name" value="2-HYDROXYACID DEHYDROGENASE YGL185C-RELATED"/>
    <property type="match status" value="1"/>
</dbReference>
<dbReference type="InterPro" id="IPR050223">
    <property type="entry name" value="D-isomer_2-hydroxyacid_DH"/>
</dbReference>
<evidence type="ECO:0000256" key="2">
    <source>
        <dbReference type="ARBA" id="ARBA00023027"/>
    </source>
</evidence>
<dbReference type="SUPFAM" id="SSF52283">
    <property type="entry name" value="Formate/glycerate dehydrogenase catalytic domain-like"/>
    <property type="match status" value="1"/>
</dbReference>
<protein>
    <submittedName>
        <fullName evidence="4">Dehydrogenase</fullName>
    </submittedName>
</protein>
<dbReference type="InterPro" id="IPR006140">
    <property type="entry name" value="D-isomer_DH_NAD-bd"/>
</dbReference>
<dbReference type="Proteomes" id="UP000377595">
    <property type="component" value="Unassembled WGS sequence"/>
</dbReference>
<feature type="domain" description="D-isomer specific 2-hydroxyacid dehydrogenase NAD-binding" evidence="3">
    <location>
        <begin position="107"/>
        <end position="278"/>
    </location>
</feature>
<dbReference type="GO" id="GO:0030267">
    <property type="term" value="F:glyoxylate reductase (NADPH) activity"/>
    <property type="evidence" value="ECO:0007669"/>
    <property type="project" value="TreeGrafter"/>
</dbReference>
<reference evidence="4 5" key="1">
    <citation type="submission" date="2019-10" db="EMBL/GenBank/DDBJ databases">
        <title>Whole genome shotgun sequence of Acrocarpospora pleiomorpha NBRC 16267.</title>
        <authorList>
            <person name="Ichikawa N."/>
            <person name="Kimura A."/>
            <person name="Kitahashi Y."/>
            <person name="Komaki H."/>
            <person name="Oguchi A."/>
        </authorList>
    </citation>
    <scope>NUCLEOTIDE SEQUENCE [LARGE SCALE GENOMIC DNA]</scope>
    <source>
        <strain evidence="4 5">NBRC 16267</strain>
    </source>
</reference>
<evidence type="ECO:0000259" key="3">
    <source>
        <dbReference type="Pfam" id="PF02826"/>
    </source>
</evidence>
<sequence>MSKIPIVTLPDASLLADISIPSGVEARIWDWETPPASLGDDLNRVQMVIQPMMGWPASVERLAEFPSLRVVQTMSAGVNAIQSLIPAGVLLHRLANVHHVGTSEVAMALLLASLRRIDKAVLDGKQRIWDPYDAEALADQRVLIIGTGNIGEALRQRIAAFDAPVTRLARTGREDEHGRVHGLEELHALLPHHDVVIIIIPLNASTAKLVNDDFFRHMKVGALFMNVARGGIVDTDALVAHLKAGRIRAALDVVDPEPLPADHPIWDCPNLIMTPHVGGMVPTARAGALRVLERQIAAFAAGEPLSYLVS</sequence>
<dbReference type="PANTHER" id="PTHR10996">
    <property type="entry name" value="2-HYDROXYACID DEHYDROGENASE-RELATED"/>
    <property type="match status" value="1"/>
</dbReference>
<gene>
    <name evidence="4" type="ORF">Aple_067900</name>
</gene>
<dbReference type="GO" id="GO:0016618">
    <property type="term" value="F:hydroxypyruvate reductase [NAD(P)H] activity"/>
    <property type="evidence" value="ECO:0007669"/>
    <property type="project" value="TreeGrafter"/>
</dbReference>
<dbReference type="GO" id="GO:0005829">
    <property type="term" value="C:cytosol"/>
    <property type="evidence" value="ECO:0007669"/>
    <property type="project" value="TreeGrafter"/>
</dbReference>
<dbReference type="Pfam" id="PF02826">
    <property type="entry name" value="2-Hacid_dh_C"/>
    <property type="match status" value="1"/>
</dbReference>
<keyword evidence="5" id="KW-1185">Reference proteome</keyword>